<name>A0ACC2PED9_9HYME</name>
<sequence>MRYSALQEDSYGVSLGLCTSPNDVDKSMMAATGDVEPGGDTPSEEGSMISNLPLLFANGYPTSLEKITLLELERFVTFMVQCSLGHEAAEEISEPQWWPKEVKFSFPLAKPKKANDMMYMANLKKLVFRCYTYHRGEYLLRFCAYLAQYPRDKLEYVNNWDSTTSLYLKTTGKLLVTFRNENMNYDKKLEPSRRSLLPSKKANSPDSTKCLRRRTGQKRSMVEPITDDIYLCDNCDAEFVGLYSMK</sequence>
<dbReference type="EMBL" id="CM056741">
    <property type="protein sequence ID" value="KAJ8681689.1"/>
    <property type="molecule type" value="Genomic_DNA"/>
</dbReference>
<comment type="caution">
    <text evidence="1">The sequence shown here is derived from an EMBL/GenBank/DDBJ whole genome shotgun (WGS) entry which is preliminary data.</text>
</comment>
<dbReference type="Proteomes" id="UP001239111">
    <property type="component" value="Chromosome 1"/>
</dbReference>
<organism evidence="1 2">
    <name type="scientific">Eretmocerus hayati</name>
    <dbReference type="NCBI Taxonomy" id="131215"/>
    <lineage>
        <taxon>Eukaryota</taxon>
        <taxon>Metazoa</taxon>
        <taxon>Ecdysozoa</taxon>
        <taxon>Arthropoda</taxon>
        <taxon>Hexapoda</taxon>
        <taxon>Insecta</taxon>
        <taxon>Pterygota</taxon>
        <taxon>Neoptera</taxon>
        <taxon>Endopterygota</taxon>
        <taxon>Hymenoptera</taxon>
        <taxon>Apocrita</taxon>
        <taxon>Proctotrupomorpha</taxon>
        <taxon>Chalcidoidea</taxon>
        <taxon>Aphelinidae</taxon>
        <taxon>Aphelininae</taxon>
        <taxon>Eretmocerus</taxon>
    </lineage>
</organism>
<protein>
    <submittedName>
        <fullName evidence="1">Uncharacterized protein</fullName>
    </submittedName>
</protein>
<evidence type="ECO:0000313" key="2">
    <source>
        <dbReference type="Proteomes" id="UP001239111"/>
    </source>
</evidence>
<reference evidence="1" key="1">
    <citation type="submission" date="2023-04" db="EMBL/GenBank/DDBJ databases">
        <title>A chromosome-level genome assembly of the parasitoid wasp Eretmocerus hayati.</title>
        <authorList>
            <person name="Zhong Y."/>
            <person name="Liu S."/>
            <person name="Liu Y."/>
        </authorList>
    </citation>
    <scope>NUCLEOTIDE SEQUENCE</scope>
    <source>
        <strain evidence="1">ZJU_SS_LIU_2023</strain>
    </source>
</reference>
<proteinExistence type="predicted"/>
<feature type="non-terminal residue" evidence="1">
    <location>
        <position position="246"/>
    </location>
</feature>
<evidence type="ECO:0000313" key="1">
    <source>
        <dbReference type="EMBL" id="KAJ8681689.1"/>
    </source>
</evidence>
<keyword evidence="2" id="KW-1185">Reference proteome</keyword>
<gene>
    <name evidence="1" type="ORF">QAD02_017481</name>
</gene>
<accession>A0ACC2PED9</accession>